<comment type="similarity">
    <text evidence="1 8">Belongs to the glycosyl hydrolase 35 family.</text>
</comment>
<dbReference type="Pfam" id="PF01301">
    <property type="entry name" value="Glyco_hydro_35"/>
    <property type="match status" value="1"/>
</dbReference>
<protein>
    <recommendedName>
        <fullName evidence="7">Beta-galactosidase</fullName>
        <ecNumber evidence="7">3.2.1.23</ecNumber>
    </recommendedName>
</protein>
<feature type="active site" description="Proton donor" evidence="6">
    <location>
        <position position="185"/>
    </location>
</feature>
<dbReference type="PANTHER" id="PTHR23421">
    <property type="entry name" value="BETA-GALACTOSIDASE RELATED"/>
    <property type="match status" value="1"/>
</dbReference>
<name>A0A3S3SG59_9ACAR</name>
<evidence type="ECO:0000313" key="13">
    <source>
        <dbReference type="Proteomes" id="UP000285301"/>
    </source>
</evidence>
<evidence type="ECO:0000256" key="7">
    <source>
        <dbReference type="RuleBase" id="RU000675"/>
    </source>
</evidence>
<accession>A0A3S3SG59</accession>
<dbReference type="InterPro" id="IPR008979">
    <property type="entry name" value="Galactose-bd-like_sf"/>
</dbReference>
<dbReference type="SUPFAM" id="SSF49785">
    <property type="entry name" value="Galactose-binding domain-like"/>
    <property type="match status" value="1"/>
</dbReference>
<keyword evidence="3 7" id="KW-0378">Hydrolase</keyword>
<feature type="domain" description="Beta-galactosidase galactose-binding" evidence="11">
    <location>
        <begin position="542"/>
        <end position="597"/>
    </location>
</feature>
<dbReference type="InterPro" id="IPR048912">
    <property type="entry name" value="BetaGal1-like_ABD1"/>
</dbReference>
<keyword evidence="5 7" id="KW-0326">Glycosidase</keyword>
<evidence type="ECO:0000256" key="1">
    <source>
        <dbReference type="ARBA" id="ARBA00009809"/>
    </source>
</evidence>
<evidence type="ECO:0000256" key="6">
    <source>
        <dbReference type="PIRSR" id="PIRSR006336-1"/>
    </source>
</evidence>
<evidence type="ECO:0000313" key="12">
    <source>
        <dbReference type="EMBL" id="RWS13656.1"/>
    </source>
</evidence>
<evidence type="ECO:0000256" key="5">
    <source>
        <dbReference type="ARBA" id="ARBA00023295"/>
    </source>
</evidence>
<dbReference type="PROSITE" id="PS01182">
    <property type="entry name" value="GLYCOSYL_HYDROL_F35"/>
    <property type="match status" value="1"/>
</dbReference>
<dbReference type="Gene3D" id="3.20.20.80">
    <property type="entry name" value="Glycosidases"/>
    <property type="match status" value="1"/>
</dbReference>
<gene>
    <name evidence="12" type="ORF">B4U79_08945</name>
</gene>
<keyword evidence="13" id="KW-1185">Reference proteome</keyword>
<keyword evidence="2" id="KW-0732">Signal</keyword>
<evidence type="ECO:0000256" key="4">
    <source>
        <dbReference type="ARBA" id="ARBA00023180"/>
    </source>
</evidence>
<dbReference type="SUPFAM" id="SSF51445">
    <property type="entry name" value="(Trans)glycosidases"/>
    <property type="match status" value="1"/>
</dbReference>
<evidence type="ECO:0000259" key="10">
    <source>
        <dbReference type="Pfam" id="PF21317"/>
    </source>
</evidence>
<evidence type="ECO:0000256" key="8">
    <source>
        <dbReference type="RuleBase" id="RU003679"/>
    </source>
</evidence>
<feature type="active site" description="Nucleophile" evidence="6">
    <location>
        <position position="265"/>
    </location>
</feature>
<dbReference type="Pfam" id="PF21467">
    <property type="entry name" value="BetaGal_gal-bd"/>
    <property type="match status" value="1"/>
</dbReference>
<feature type="domain" description="Glycoside hydrolase 35 catalytic" evidence="9">
    <location>
        <begin position="37"/>
        <end position="355"/>
    </location>
</feature>
<reference evidence="12 13" key="1">
    <citation type="journal article" date="2018" name="Gigascience">
        <title>Genomes of trombidid mites reveal novel predicted allergens and laterally-transferred genes associated with secondary metabolism.</title>
        <authorList>
            <person name="Dong X."/>
            <person name="Chaisiri K."/>
            <person name="Xia D."/>
            <person name="Armstrong S.D."/>
            <person name="Fang Y."/>
            <person name="Donnelly M.J."/>
            <person name="Kadowaki T."/>
            <person name="McGarry J.W."/>
            <person name="Darby A.C."/>
            <person name="Makepeace B.L."/>
        </authorList>
    </citation>
    <scope>NUCLEOTIDE SEQUENCE [LARGE SCALE GENOMIC DNA]</scope>
    <source>
        <strain evidence="12">UoL-WK</strain>
    </source>
</reference>
<dbReference type="InterPro" id="IPR031330">
    <property type="entry name" value="Gly_Hdrlase_35_cat"/>
</dbReference>
<feature type="domain" description="Beta-galactosidase 1-like first all-beta" evidence="10">
    <location>
        <begin position="400"/>
        <end position="510"/>
    </location>
</feature>
<dbReference type="InterPro" id="IPR048913">
    <property type="entry name" value="BetaGal_gal-bd"/>
</dbReference>
<evidence type="ECO:0000259" key="9">
    <source>
        <dbReference type="Pfam" id="PF01301"/>
    </source>
</evidence>
<dbReference type="PRINTS" id="PR00742">
    <property type="entry name" value="GLHYDRLASE35"/>
</dbReference>
<dbReference type="PIRSF" id="PIRSF006336">
    <property type="entry name" value="B-gal"/>
    <property type="match status" value="1"/>
</dbReference>
<organism evidence="12 13">
    <name type="scientific">Dinothrombium tinctorium</name>
    <dbReference type="NCBI Taxonomy" id="1965070"/>
    <lineage>
        <taxon>Eukaryota</taxon>
        <taxon>Metazoa</taxon>
        <taxon>Ecdysozoa</taxon>
        <taxon>Arthropoda</taxon>
        <taxon>Chelicerata</taxon>
        <taxon>Arachnida</taxon>
        <taxon>Acari</taxon>
        <taxon>Acariformes</taxon>
        <taxon>Trombidiformes</taxon>
        <taxon>Prostigmata</taxon>
        <taxon>Anystina</taxon>
        <taxon>Parasitengona</taxon>
        <taxon>Trombidioidea</taxon>
        <taxon>Trombidiidae</taxon>
        <taxon>Dinothrombium</taxon>
    </lineage>
</organism>
<dbReference type="InterPro" id="IPR017853">
    <property type="entry name" value="GH"/>
</dbReference>
<proteinExistence type="inferred from homology"/>
<dbReference type="InterPro" id="IPR026283">
    <property type="entry name" value="B-gal_1-like"/>
</dbReference>
<evidence type="ECO:0000259" key="11">
    <source>
        <dbReference type="Pfam" id="PF21467"/>
    </source>
</evidence>
<sequence>MTFFKVKNCSQIFFYFQIESIQTLKRSFVVDYENDCFLKDGEYFRFIAGSMHYFRVQPEQWFDRLTKMRAAGLNAVSTYVEWNSHEPEEQQFDFSGINDIVRFIETAQDVGLLVIIRPGPYINAERDLGGLPYWLLRNNPEMTLRTSDPSYIRYVRLWFDVLLPKLVPLTYANGGPIIMIQIENEYGSYQACDFAYTSFLRDYVKSFVGDSAVLFTTDGNADKYLMCGKVDRVLATIDFGPKQDPTSSFAILRNHRKHGPLVNSEYYTGWLDHWAEPHSKVNTTLIITTLVKMLNMNASVNFYVFEGGTSFGFTSGANYNYKYQPSPTSYDYDAPLTEAGDPTKKYYQIRNTIGKYLTLPELPLPTPSKKLLFGPIHMKKLFSLFEVLFSNSNTSTWLNPKSFERLSVQNGFIVYTTVIKIHPSDPAVLKINHLHDRALVFVDYEYQGTLSRMEEINILPINAKHGSRLDIFVENQGRITYGPLINEQKGILSNVTLGNTTLHSWTHTPITENVLKNILMNERSLNITKIDSSRPNKLPNIFNGSFVLPNEEMKDTFLSVNNWRKGFAFLNNHSLGRYWPAVGPQETLYVPSSFLNPYPHVNDLYLLELEHAPCYNADDCVAFFVDKPSIDAQTPYS</sequence>
<dbReference type="AlphaFoldDB" id="A0A3S3SG59"/>
<evidence type="ECO:0000256" key="3">
    <source>
        <dbReference type="ARBA" id="ARBA00022801"/>
    </source>
</evidence>
<dbReference type="InterPro" id="IPR001944">
    <property type="entry name" value="Glycoside_Hdrlase_35"/>
</dbReference>
<dbReference type="OrthoDB" id="1657402at2759"/>
<dbReference type="InterPro" id="IPR019801">
    <property type="entry name" value="Glyco_hydro_35_CS"/>
</dbReference>
<dbReference type="EC" id="3.2.1.23" evidence="7"/>
<dbReference type="GO" id="GO:0005975">
    <property type="term" value="P:carbohydrate metabolic process"/>
    <property type="evidence" value="ECO:0007669"/>
    <property type="project" value="InterPro"/>
</dbReference>
<comment type="catalytic activity">
    <reaction evidence="7">
        <text>Hydrolysis of terminal non-reducing beta-D-galactose residues in beta-D-galactosides.</text>
        <dbReference type="EC" id="3.2.1.23"/>
    </reaction>
</comment>
<dbReference type="GO" id="GO:0004565">
    <property type="term" value="F:beta-galactosidase activity"/>
    <property type="evidence" value="ECO:0007669"/>
    <property type="project" value="UniProtKB-EC"/>
</dbReference>
<dbReference type="Pfam" id="PF21317">
    <property type="entry name" value="BetaGal_ABD_1"/>
    <property type="match status" value="1"/>
</dbReference>
<dbReference type="STRING" id="1965070.A0A3S3SG59"/>
<keyword evidence="4" id="KW-0325">Glycoprotein</keyword>
<dbReference type="Proteomes" id="UP000285301">
    <property type="component" value="Unassembled WGS sequence"/>
</dbReference>
<evidence type="ECO:0000256" key="2">
    <source>
        <dbReference type="ARBA" id="ARBA00022729"/>
    </source>
</evidence>
<dbReference type="Gene3D" id="2.60.120.260">
    <property type="entry name" value="Galactose-binding domain-like"/>
    <property type="match status" value="2"/>
</dbReference>
<dbReference type="EMBL" id="NCKU01000925">
    <property type="protein sequence ID" value="RWS13656.1"/>
    <property type="molecule type" value="Genomic_DNA"/>
</dbReference>
<dbReference type="FunFam" id="3.20.20.80:FF:000017">
    <property type="entry name" value="Beta-galactosidase"/>
    <property type="match status" value="1"/>
</dbReference>
<comment type="caution">
    <text evidence="12">The sequence shown here is derived from an EMBL/GenBank/DDBJ whole genome shotgun (WGS) entry which is preliminary data.</text>
</comment>